<feature type="transmembrane region" description="Helical" evidence="6">
    <location>
        <begin position="291"/>
        <end position="314"/>
    </location>
</feature>
<feature type="compositionally biased region" description="Low complexity" evidence="5">
    <location>
        <begin position="137"/>
        <end position="151"/>
    </location>
</feature>
<dbReference type="GO" id="GO:0005524">
    <property type="term" value="F:ATP binding"/>
    <property type="evidence" value="ECO:0007669"/>
    <property type="project" value="InterPro"/>
</dbReference>
<name>A0A139ASH5_GONPJ</name>
<dbReference type="GO" id="GO:0005774">
    <property type="term" value="C:vacuolar membrane"/>
    <property type="evidence" value="ECO:0007669"/>
    <property type="project" value="TreeGrafter"/>
</dbReference>
<feature type="transmembrane region" description="Helical" evidence="6">
    <location>
        <begin position="12"/>
        <end position="39"/>
    </location>
</feature>
<dbReference type="PANTHER" id="PTHR24221">
    <property type="entry name" value="ATP-BINDING CASSETTE SUB-FAMILY B"/>
    <property type="match status" value="1"/>
</dbReference>
<evidence type="ECO:0000256" key="5">
    <source>
        <dbReference type="SAM" id="MobiDB-lite"/>
    </source>
</evidence>
<dbReference type="InterPro" id="IPR003439">
    <property type="entry name" value="ABC_transporter-like_ATP-bd"/>
</dbReference>
<gene>
    <name evidence="9" type="ORF">M427DRAFT_67089</name>
</gene>
<evidence type="ECO:0000256" key="1">
    <source>
        <dbReference type="ARBA" id="ARBA00004141"/>
    </source>
</evidence>
<evidence type="ECO:0008006" key="11">
    <source>
        <dbReference type="Google" id="ProtNLM"/>
    </source>
</evidence>
<evidence type="ECO:0000256" key="2">
    <source>
        <dbReference type="ARBA" id="ARBA00022692"/>
    </source>
</evidence>
<dbReference type="InterPro" id="IPR027417">
    <property type="entry name" value="P-loop_NTPase"/>
</dbReference>
<evidence type="ECO:0000256" key="3">
    <source>
        <dbReference type="ARBA" id="ARBA00022989"/>
    </source>
</evidence>
<keyword evidence="2 6" id="KW-0812">Transmembrane</keyword>
<dbReference type="AlphaFoldDB" id="A0A139ASH5"/>
<feature type="domain" description="ABC transmembrane type-1" evidence="8">
    <location>
        <begin position="294"/>
        <end position="577"/>
    </location>
</feature>
<accession>A0A139ASH5</accession>
<dbReference type="SUPFAM" id="SSF52540">
    <property type="entry name" value="P-loop containing nucleoside triphosphate hydrolases"/>
    <property type="match status" value="1"/>
</dbReference>
<dbReference type="OrthoDB" id="6500128at2759"/>
<dbReference type="OMA" id="YYGAEHY"/>
<evidence type="ECO:0000259" key="8">
    <source>
        <dbReference type="PROSITE" id="PS50929"/>
    </source>
</evidence>
<feature type="transmembrane region" description="Helical" evidence="6">
    <location>
        <begin position="212"/>
        <end position="234"/>
    </location>
</feature>
<feature type="transmembrane region" description="Helical" evidence="6">
    <location>
        <begin position="182"/>
        <end position="200"/>
    </location>
</feature>
<keyword evidence="10" id="KW-1185">Reference proteome</keyword>
<dbReference type="CDD" id="cd18581">
    <property type="entry name" value="ABC_6TM_ABCB6"/>
    <property type="match status" value="1"/>
</dbReference>
<protein>
    <recommendedName>
        <fullName evidence="11">P-loop containing nucleoside triphosphate hydrolase protein</fullName>
    </recommendedName>
</protein>
<dbReference type="SUPFAM" id="SSF90123">
    <property type="entry name" value="ABC transporter transmembrane region"/>
    <property type="match status" value="1"/>
</dbReference>
<keyword evidence="4 6" id="KW-0472">Membrane</keyword>
<dbReference type="GO" id="GO:0140359">
    <property type="term" value="F:ABC-type transporter activity"/>
    <property type="evidence" value="ECO:0007669"/>
    <property type="project" value="InterPro"/>
</dbReference>
<dbReference type="EMBL" id="KQ965738">
    <property type="protein sequence ID" value="KXS19435.1"/>
    <property type="molecule type" value="Genomic_DNA"/>
</dbReference>
<evidence type="ECO:0000256" key="4">
    <source>
        <dbReference type="ARBA" id="ARBA00023136"/>
    </source>
</evidence>
<dbReference type="Pfam" id="PF00005">
    <property type="entry name" value="ABC_tran"/>
    <property type="match status" value="1"/>
</dbReference>
<proteinExistence type="predicted"/>
<reference evidence="9 10" key="1">
    <citation type="journal article" date="2015" name="Genome Biol. Evol.">
        <title>Phylogenomic analyses indicate that early fungi evolved digesting cell walls of algal ancestors of land plants.</title>
        <authorList>
            <person name="Chang Y."/>
            <person name="Wang S."/>
            <person name="Sekimoto S."/>
            <person name="Aerts A.L."/>
            <person name="Choi C."/>
            <person name="Clum A."/>
            <person name="LaButti K.M."/>
            <person name="Lindquist E.A."/>
            <person name="Yee Ngan C."/>
            <person name="Ohm R.A."/>
            <person name="Salamov A.A."/>
            <person name="Grigoriev I.V."/>
            <person name="Spatafora J.W."/>
            <person name="Berbee M.L."/>
        </authorList>
    </citation>
    <scope>NUCLEOTIDE SEQUENCE [LARGE SCALE GENOMIC DNA]</scope>
    <source>
        <strain evidence="9 10">JEL478</strain>
    </source>
</reference>
<dbReference type="PROSITE" id="PS00211">
    <property type="entry name" value="ABC_TRANSPORTER_1"/>
    <property type="match status" value="1"/>
</dbReference>
<dbReference type="Proteomes" id="UP000070544">
    <property type="component" value="Unassembled WGS sequence"/>
</dbReference>
<evidence type="ECO:0000256" key="6">
    <source>
        <dbReference type="SAM" id="Phobius"/>
    </source>
</evidence>
<dbReference type="InterPro" id="IPR017871">
    <property type="entry name" value="ABC_transporter-like_CS"/>
</dbReference>
<dbReference type="InterPro" id="IPR039421">
    <property type="entry name" value="Type_1_exporter"/>
</dbReference>
<keyword evidence="3 6" id="KW-1133">Transmembrane helix</keyword>
<feature type="transmembrane region" description="Helical" evidence="6">
    <location>
        <begin position="404"/>
        <end position="428"/>
    </location>
</feature>
<feature type="domain" description="ABC transporter" evidence="7">
    <location>
        <begin position="464"/>
        <end position="795"/>
    </location>
</feature>
<dbReference type="Gene3D" id="1.20.1560.10">
    <property type="entry name" value="ABC transporter type 1, transmembrane domain"/>
    <property type="match status" value="1"/>
</dbReference>
<feature type="transmembrane region" description="Helical" evidence="6">
    <location>
        <begin position="96"/>
        <end position="121"/>
    </location>
</feature>
<sequence>MVCSGPLFDNGLFSSCFIALAIPTVLISYIIISCTFRYVSILPRRLRLPESDEAPRPAMSYLSLGASSSVLSTFHSMAVLVVLVEALGHLNRGSWLLAPYLLAGALLNLAAWLSVSAIYYAEASTFRRQRKAARASASVRSNGNAGSSSSSHTGVNGGELGAKHQPAGWDDIGRRWSVVPGFWIVALLADGVIAYQWAVLLSLPSDGAPPNFFNVTVFAARLIFEIIIVCTWAISKLVLSLRTYSPVALEDGNHATASPQPEESSTFDDFYDKMIRLLPYIWPSKSLKLQLLVLLNFAILIAGRIVNVLVVFQYKHVIDSLDTSVFAWGSILLYVFFRFLQGGVGLLSSLQSLSWISIGQYTTRVVSLDLFSHLHGLSLQWHLQRKTGEVLRIMDRGTSSIVSLLNYIVFNIFPVFADIAIACGVFLIAFDWSIAIVVFLTMTLYIVFTILITEWRTSFRREMIELDNATRTRSVDSLLNFETVKYYGNEDYEVKEYEKAIVAYQAADWRSSASLTMLNTAQNAVITLGLLAGCLLCAKEVVDGALTVGDFVMFLTYLLQLYGPLNWFGTYYRAIQQSFIDMEKMLDLFKEHSSVQDAPDATELVLDQGHVVFDHVSFEYDKNHPAIKDISFDIPPGKSVALDTVLFNDTVKNNIRYAKVDASDEEVENAAKIGQIHERILSFKDGYSTKVGERGLRLSGGEKQRVAIARTVLKNPRILLLDEATSALDTVTERLIQDAMGDLAQNRTTLIIAHRLSTIVGVDKVIVLQNGTIAEQGTHSDLLAKKGLYFDLWTQQLKEADEARNHVNGGTVATDSKKHA</sequence>
<dbReference type="InterPro" id="IPR036640">
    <property type="entry name" value="ABC1_TM_sf"/>
</dbReference>
<evidence type="ECO:0000313" key="10">
    <source>
        <dbReference type="Proteomes" id="UP000070544"/>
    </source>
</evidence>
<feature type="transmembrane region" description="Helical" evidence="6">
    <location>
        <begin position="60"/>
        <end position="84"/>
    </location>
</feature>
<comment type="subcellular location">
    <subcellularLocation>
        <location evidence="1">Membrane</location>
        <topology evidence="1">Multi-pass membrane protein</topology>
    </subcellularLocation>
</comment>
<dbReference type="GO" id="GO:0016887">
    <property type="term" value="F:ATP hydrolysis activity"/>
    <property type="evidence" value="ECO:0007669"/>
    <property type="project" value="InterPro"/>
</dbReference>
<dbReference type="PROSITE" id="PS50893">
    <property type="entry name" value="ABC_TRANSPORTER_2"/>
    <property type="match status" value="1"/>
</dbReference>
<feature type="region of interest" description="Disordered" evidence="5">
    <location>
        <begin position="137"/>
        <end position="157"/>
    </location>
</feature>
<evidence type="ECO:0000259" key="7">
    <source>
        <dbReference type="PROSITE" id="PS50893"/>
    </source>
</evidence>
<dbReference type="Pfam" id="PF00664">
    <property type="entry name" value="ABC_membrane"/>
    <property type="match status" value="1"/>
</dbReference>
<dbReference type="PANTHER" id="PTHR24221:SF651">
    <property type="entry name" value="HEAVY METAL TOLERANCE PROTEIN"/>
    <property type="match status" value="1"/>
</dbReference>
<dbReference type="PROSITE" id="PS50929">
    <property type="entry name" value="ABC_TM1F"/>
    <property type="match status" value="1"/>
</dbReference>
<dbReference type="Gene3D" id="3.40.50.300">
    <property type="entry name" value="P-loop containing nucleotide triphosphate hydrolases"/>
    <property type="match status" value="1"/>
</dbReference>
<feature type="transmembrane region" description="Helical" evidence="6">
    <location>
        <begin position="434"/>
        <end position="453"/>
    </location>
</feature>
<organism evidence="9 10">
    <name type="scientific">Gonapodya prolifera (strain JEL478)</name>
    <name type="common">Monoblepharis prolifera</name>
    <dbReference type="NCBI Taxonomy" id="1344416"/>
    <lineage>
        <taxon>Eukaryota</taxon>
        <taxon>Fungi</taxon>
        <taxon>Fungi incertae sedis</taxon>
        <taxon>Chytridiomycota</taxon>
        <taxon>Chytridiomycota incertae sedis</taxon>
        <taxon>Monoblepharidomycetes</taxon>
        <taxon>Monoblepharidales</taxon>
        <taxon>Gonapodyaceae</taxon>
        <taxon>Gonapodya</taxon>
    </lineage>
</organism>
<feature type="transmembrane region" description="Helical" evidence="6">
    <location>
        <begin position="326"/>
        <end position="347"/>
    </location>
</feature>
<evidence type="ECO:0000313" key="9">
    <source>
        <dbReference type="EMBL" id="KXS19435.1"/>
    </source>
</evidence>
<dbReference type="STRING" id="1344416.A0A139ASH5"/>
<dbReference type="InterPro" id="IPR011527">
    <property type="entry name" value="ABC1_TM_dom"/>
</dbReference>